<comment type="pathway">
    <text evidence="3">Protein modification.</text>
</comment>
<dbReference type="GO" id="GO:0061685">
    <property type="term" value="F:diphthine methylesterase activity"/>
    <property type="evidence" value="ECO:0007669"/>
    <property type="project" value="TreeGrafter"/>
</dbReference>
<dbReference type="AlphaFoldDB" id="A0A2P5DFZ9"/>
<reference evidence="5" key="1">
    <citation type="submission" date="2016-06" db="EMBL/GenBank/DDBJ databases">
        <title>Parallel loss of symbiosis genes in relatives of nitrogen-fixing non-legume Parasponia.</title>
        <authorList>
            <person name="Van Velzen R."/>
            <person name="Holmer R."/>
            <person name="Bu F."/>
            <person name="Rutten L."/>
            <person name="Van Zeijl A."/>
            <person name="Liu W."/>
            <person name="Santuari L."/>
            <person name="Cao Q."/>
            <person name="Sharma T."/>
            <person name="Shen D."/>
            <person name="Roswanjaya Y."/>
            <person name="Wardhani T."/>
            <person name="Kalhor M.S."/>
            <person name="Jansen J."/>
            <person name="Van den Hoogen J."/>
            <person name="Gungor B."/>
            <person name="Hartog M."/>
            <person name="Hontelez J."/>
            <person name="Verver J."/>
            <person name="Yang W.-C."/>
            <person name="Schijlen E."/>
            <person name="Repin R."/>
            <person name="Schilthuizen M."/>
            <person name="Schranz E."/>
            <person name="Heidstra R."/>
            <person name="Miyata K."/>
            <person name="Fedorova E."/>
            <person name="Kohlen W."/>
            <person name="Bisseling T."/>
            <person name="Smit S."/>
            <person name="Geurts R."/>
        </authorList>
    </citation>
    <scope>NUCLEOTIDE SEQUENCE [LARGE SCALE GENOMIC DNA]</scope>
    <source>
        <strain evidence="5">cv. WU1-14</strain>
    </source>
</reference>
<evidence type="ECO:0000313" key="4">
    <source>
        <dbReference type="EMBL" id="PON72215.1"/>
    </source>
</evidence>
<name>A0A2P5DFZ9_PARAD</name>
<keyword evidence="2" id="KW-0677">Repeat</keyword>
<organism evidence="4 5">
    <name type="scientific">Parasponia andersonii</name>
    <name type="common">Sponia andersonii</name>
    <dbReference type="NCBI Taxonomy" id="3476"/>
    <lineage>
        <taxon>Eukaryota</taxon>
        <taxon>Viridiplantae</taxon>
        <taxon>Streptophyta</taxon>
        <taxon>Embryophyta</taxon>
        <taxon>Tracheophyta</taxon>
        <taxon>Spermatophyta</taxon>
        <taxon>Magnoliopsida</taxon>
        <taxon>eudicotyledons</taxon>
        <taxon>Gunneridae</taxon>
        <taxon>Pentapetalae</taxon>
        <taxon>rosids</taxon>
        <taxon>fabids</taxon>
        <taxon>Rosales</taxon>
        <taxon>Cannabaceae</taxon>
        <taxon>Parasponia</taxon>
    </lineage>
</organism>
<dbReference type="SUPFAM" id="SSF117289">
    <property type="entry name" value="Nucleoporin domain"/>
    <property type="match status" value="1"/>
</dbReference>
<dbReference type="Proteomes" id="UP000237105">
    <property type="component" value="Unassembled WGS sequence"/>
</dbReference>
<dbReference type="GO" id="GO:0005737">
    <property type="term" value="C:cytoplasm"/>
    <property type="evidence" value="ECO:0007669"/>
    <property type="project" value="TreeGrafter"/>
</dbReference>
<keyword evidence="1" id="KW-0853">WD repeat</keyword>
<dbReference type="InterPro" id="IPR052415">
    <property type="entry name" value="Diphthine_MTase"/>
</dbReference>
<evidence type="ECO:0000256" key="2">
    <source>
        <dbReference type="ARBA" id="ARBA00022737"/>
    </source>
</evidence>
<dbReference type="PANTHER" id="PTHR46042:SF1">
    <property type="entry name" value="DIPHTHINE METHYLTRANSFERASE"/>
    <property type="match status" value="1"/>
</dbReference>
<gene>
    <name evidence="4" type="ORF">PanWU01x14_066060</name>
</gene>
<proteinExistence type="predicted"/>
<evidence type="ECO:0000313" key="5">
    <source>
        <dbReference type="Proteomes" id="UP000237105"/>
    </source>
</evidence>
<keyword evidence="5" id="KW-1185">Reference proteome</keyword>
<dbReference type="PANTHER" id="PTHR46042">
    <property type="entry name" value="DIPHTHINE METHYLTRANSFERASE"/>
    <property type="match status" value="1"/>
</dbReference>
<evidence type="ECO:0000256" key="3">
    <source>
        <dbReference type="ARBA" id="ARBA00043952"/>
    </source>
</evidence>
<sequence length="86" mass="9675">MCLYLGWNPSATDIIVGLSNDSVAITSLGESQLEVEQEKAHNFKLWTTSFDIQQTHLAYTGSEDYKFNSWNLHGSPQVGISKFQHL</sequence>
<evidence type="ECO:0000256" key="1">
    <source>
        <dbReference type="ARBA" id="ARBA00022574"/>
    </source>
</evidence>
<accession>A0A2P5DFZ9</accession>
<dbReference type="EMBL" id="JXTB01000040">
    <property type="protein sequence ID" value="PON72215.1"/>
    <property type="molecule type" value="Genomic_DNA"/>
</dbReference>
<dbReference type="GO" id="GO:0017183">
    <property type="term" value="P:protein histidyl modification to diphthamide"/>
    <property type="evidence" value="ECO:0007669"/>
    <property type="project" value="TreeGrafter"/>
</dbReference>
<protein>
    <submittedName>
        <fullName evidence="4">WD40/YVTN repeat-like-containing domain containing protein</fullName>
    </submittedName>
</protein>
<dbReference type="STRING" id="3476.A0A2P5DFZ9"/>
<comment type="caution">
    <text evidence="4">The sequence shown here is derived from an EMBL/GenBank/DDBJ whole genome shotgun (WGS) entry which is preliminary data.</text>
</comment>
<dbReference type="OrthoDB" id="1930760at2759"/>